<gene>
    <name evidence="1" type="ORF">NP493_181g03000</name>
</gene>
<accession>A0AAD9UEY4</accession>
<dbReference type="AlphaFoldDB" id="A0AAD9UEY4"/>
<comment type="caution">
    <text evidence="1">The sequence shown here is derived from an EMBL/GenBank/DDBJ whole genome shotgun (WGS) entry which is preliminary data.</text>
</comment>
<evidence type="ECO:0000313" key="2">
    <source>
        <dbReference type="Proteomes" id="UP001209878"/>
    </source>
</evidence>
<name>A0AAD9UEY4_RIDPI</name>
<proteinExistence type="predicted"/>
<dbReference type="Proteomes" id="UP001209878">
    <property type="component" value="Unassembled WGS sequence"/>
</dbReference>
<sequence>MRRLESVQDRLIKQNLGLSKLSHNTALLKALNIEKIEDIINRNVLSLYNRIFKVESLASTYCLVLYFMVKRYLEPCWIGLYL</sequence>
<keyword evidence="2" id="KW-1185">Reference proteome</keyword>
<dbReference type="EMBL" id="JAODUO010000181">
    <property type="protein sequence ID" value="KAK2186993.1"/>
    <property type="molecule type" value="Genomic_DNA"/>
</dbReference>
<organism evidence="1 2">
    <name type="scientific">Ridgeia piscesae</name>
    <name type="common">Tubeworm</name>
    <dbReference type="NCBI Taxonomy" id="27915"/>
    <lineage>
        <taxon>Eukaryota</taxon>
        <taxon>Metazoa</taxon>
        <taxon>Spiralia</taxon>
        <taxon>Lophotrochozoa</taxon>
        <taxon>Annelida</taxon>
        <taxon>Polychaeta</taxon>
        <taxon>Sedentaria</taxon>
        <taxon>Canalipalpata</taxon>
        <taxon>Sabellida</taxon>
        <taxon>Siboglinidae</taxon>
        <taxon>Ridgeia</taxon>
    </lineage>
</organism>
<protein>
    <submittedName>
        <fullName evidence="1">Uncharacterized protein</fullName>
    </submittedName>
</protein>
<evidence type="ECO:0000313" key="1">
    <source>
        <dbReference type="EMBL" id="KAK2186993.1"/>
    </source>
</evidence>
<reference evidence="1" key="1">
    <citation type="journal article" date="2023" name="Mol. Biol. Evol.">
        <title>Third-Generation Sequencing Reveals the Adaptive Role of the Epigenome in Three Deep-Sea Polychaetes.</title>
        <authorList>
            <person name="Perez M."/>
            <person name="Aroh O."/>
            <person name="Sun Y."/>
            <person name="Lan Y."/>
            <person name="Juniper S.K."/>
            <person name="Young C.R."/>
            <person name="Angers B."/>
            <person name="Qian P.Y."/>
        </authorList>
    </citation>
    <scope>NUCLEOTIDE SEQUENCE</scope>
    <source>
        <strain evidence="1">R07B-5</strain>
    </source>
</reference>